<sequence>MEVLAQLFCLFLLWLPGEGNRGWSSPALLSLSPGKRITLTCKSSQSVSTYLACYQQIPGKAPKFLIYGASTIDTGIPSQFSGSGSGTDLTLTIRSLEPEDFAVYHCYQYGNGCSTWPCKFLGIQTFHFEHVQMCTEPIYSNTMTSN</sequence>
<evidence type="ECO:0000313" key="4">
    <source>
        <dbReference type="Ensembl" id="ENSCCNP00000022089.1"/>
    </source>
</evidence>
<dbReference type="AlphaFoldDB" id="A0A8C0X7U8"/>
<dbReference type="SMART" id="SM00409">
    <property type="entry name" value="IG"/>
    <property type="match status" value="1"/>
</dbReference>
<dbReference type="SUPFAM" id="SSF48726">
    <property type="entry name" value="Immunoglobulin"/>
    <property type="match status" value="1"/>
</dbReference>
<dbReference type="InterPro" id="IPR003599">
    <property type="entry name" value="Ig_sub"/>
</dbReference>
<dbReference type="InterPro" id="IPR013106">
    <property type="entry name" value="Ig_V-set"/>
</dbReference>
<reference evidence="4" key="1">
    <citation type="submission" date="2023-09" db="UniProtKB">
        <authorList>
            <consortium name="Ensembl"/>
        </authorList>
    </citation>
    <scope>IDENTIFICATION</scope>
</reference>
<feature type="domain" description="Immunoglobulin" evidence="3">
    <location>
        <begin position="26"/>
        <end position="128"/>
    </location>
</feature>
<dbReference type="InterPro" id="IPR036179">
    <property type="entry name" value="Ig-like_dom_sf"/>
</dbReference>
<evidence type="ECO:0000259" key="3">
    <source>
        <dbReference type="SMART" id="SM00409"/>
    </source>
</evidence>
<dbReference type="InterPro" id="IPR050150">
    <property type="entry name" value="IgV_Light_Chain"/>
</dbReference>
<dbReference type="Ensembl" id="ENSCCNT00000028340.1">
    <property type="protein sequence ID" value="ENSCCNP00000022089.1"/>
    <property type="gene ID" value="ENSCCNG00000021781.1"/>
</dbReference>
<dbReference type="SMART" id="SM00406">
    <property type="entry name" value="IGv"/>
    <property type="match status" value="1"/>
</dbReference>
<evidence type="ECO:0000256" key="1">
    <source>
        <dbReference type="SAM" id="SignalP"/>
    </source>
</evidence>
<proteinExistence type="predicted"/>
<dbReference type="Gene3D" id="2.60.40.10">
    <property type="entry name" value="Immunoglobulins"/>
    <property type="match status" value="1"/>
</dbReference>
<organism evidence="4">
    <name type="scientific">Castor canadensis</name>
    <name type="common">American beaver</name>
    <dbReference type="NCBI Taxonomy" id="51338"/>
    <lineage>
        <taxon>Eukaryota</taxon>
        <taxon>Metazoa</taxon>
        <taxon>Chordata</taxon>
        <taxon>Craniata</taxon>
        <taxon>Vertebrata</taxon>
        <taxon>Euteleostomi</taxon>
        <taxon>Mammalia</taxon>
        <taxon>Eutheria</taxon>
        <taxon>Euarchontoglires</taxon>
        <taxon>Glires</taxon>
        <taxon>Rodentia</taxon>
        <taxon>Castorimorpha</taxon>
        <taxon>Castoridae</taxon>
        <taxon>Castor</taxon>
    </lineage>
</organism>
<dbReference type="PANTHER" id="PTHR23267">
    <property type="entry name" value="IMMUNOGLOBULIN LIGHT CHAIN"/>
    <property type="match status" value="1"/>
</dbReference>
<name>A0A8C0X7U8_CASCN</name>
<feature type="chain" id="PRO_5034215615" description="Ig-like domain-containing protein" evidence="1">
    <location>
        <begin position="20"/>
        <end position="146"/>
    </location>
</feature>
<feature type="signal peptide" evidence="1">
    <location>
        <begin position="1"/>
        <end position="19"/>
    </location>
</feature>
<dbReference type="InterPro" id="IPR013783">
    <property type="entry name" value="Ig-like_fold"/>
</dbReference>
<protein>
    <recommendedName>
        <fullName evidence="5">Ig-like domain-containing protein</fullName>
    </recommendedName>
</protein>
<evidence type="ECO:0000259" key="2">
    <source>
        <dbReference type="SMART" id="SM00406"/>
    </source>
</evidence>
<evidence type="ECO:0008006" key="5">
    <source>
        <dbReference type="Google" id="ProtNLM"/>
    </source>
</evidence>
<feature type="domain" description="Immunoglobulin V-set" evidence="2">
    <location>
        <begin position="36"/>
        <end position="108"/>
    </location>
</feature>
<keyword evidence="1" id="KW-0732">Signal</keyword>
<accession>A0A8C0X7U8</accession>
<dbReference type="Pfam" id="PF07686">
    <property type="entry name" value="V-set"/>
    <property type="match status" value="1"/>
</dbReference>